<organism evidence="1">
    <name type="scientific">Streptomyces sp. NBC_00119</name>
    <dbReference type="NCBI Taxonomy" id="2975659"/>
    <lineage>
        <taxon>Bacteria</taxon>
        <taxon>Bacillati</taxon>
        <taxon>Actinomycetota</taxon>
        <taxon>Actinomycetes</taxon>
        <taxon>Kitasatosporales</taxon>
        <taxon>Streptomycetaceae</taxon>
        <taxon>Streptomyces</taxon>
    </lineage>
</organism>
<evidence type="ECO:0008006" key="2">
    <source>
        <dbReference type="Google" id="ProtNLM"/>
    </source>
</evidence>
<name>A0AAU1U4H7_9ACTN</name>
<reference evidence="1" key="1">
    <citation type="submission" date="2022-10" db="EMBL/GenBank/DDBJ databases">
        <title>The complete genomes of actinobacterial strains from the NBC collection.</title>
        <authorList>
            <person name="Joergensen T.S."/>
            <person name="Alvarez Arevalo M."/>
            <person name="Sterndorff E.B."/>
            <person name="Faurdal D."/>
            <person name="Vuksanovic O."/>
            <person name="Mourched A.-S."/>
            <person name="Charusanti P."/>
            <person name="Shaw S."/>
            <person name="Blin K."/>
            <person name="Weber T."/>
        </authorList>
    </citation>
    <scope>NUCLEOTIDE SEQUENCE</scope>
    <source>
        <strain evidence="1">NBC_00119</strain>
    </source>
</reference>
<protein>
    <recommendedName>
        <fullName evidence="2">Secreted protein</fullName>
    </recommendedName>
</protein>
<sequence length="200" mass="21312">MSSMIGLSFGIAALLLLMACVKADRVRGWRHSLNPSAPEVPDAAFAVARVIFLVLAGVMVFEGFNLLRVSADAGWSDDELTSAVRQATDDLDGWTYRDDGLTTDSAYFDDYASLIEDKVIRYGGGGAPHSGVGASPSATNTDTDAYFTVQADGADAAFCTHIERTRRPKDDYTPPGINGDEGTVTERAYGLAVTTKKGEC</sequence>
<evidence type="ECO:0000313" key="1">
    <source>
        <dbReference type="EMBL" id="WTS12747.1"/>
    </source>
</evidence>
<gene>
    <name evidence="1" type="ORF">OHU69_17885</name>
</gene>
<dbReference type="EMBL" id="CP108195">
    <property type="protein sequence ID" value="WTS12747.1"/>
    <property type="molecule type" value="Genomic_DNA"/>
</dbReference>
<proteinExistence type="predicted"/>
<accession>A0AAU1U4H7</accession>
<dbReference type="AlphaFoldDB" id="A0AAU1U4H7"/>